<dbReference type="Proteomes" id="UP000324222">
    <property type="component" value="Unassembled WGS sequence"/>
</dbReference>
<feature type="compositionally biased region" description="Basic residues" evidence="1">
    <location>
        <begin position="54"/>
        <end position="75"/>
    </location>
</feature>
<feature type="chain" id="PRO_5022975078" description="Secreted protein" evidence="2">
    <location>
        <begin position="29"/>
        <end position="94"/>
    </location>
</feature>
<evidence type="ECO:0008006" key="5">
    <source>
        <dbReference type="Google" id="ProtNLM"/>
    </source>
</evidence>
<keyword evidence="2" id="KW-0732">Signal</keyword>
<evidence type="ECO:0000313" key="3">
    <source>
        <dbReference type="EMBL" id="MPC11914.1"/>
    </source>
</evidence>
<evidence type="ECO:0000256" key="1">
    <source>
        <dbReference type="SAM" id="MobiDB-lite"/>
    </source>
</evidence>
<evidence type="ECO:0000256" key="2">
    <source>
        <dbReference type="SAM" id="SignalP"/>
    </source>
</evidence>
<reference evidence="3 4" key="1">
    <citation type="submission" date="2019-05" db="EMBL/GenBank/DDBJ databases">
        <title>Another draft genome of Portunus trituberculatus and its Hox gene families provides insights of decapod evolution.</title>
        <authorList>
            <person name="Jeong J.-H."/>
            <person name="Song I."/>
            <person name="Kim S."/>
            <person name="Choi T."/>
            <person name="Kim D."/>
            <person name="Ryu S."/>
            <person name="Kim W."/>
        </authorList>
    </citation>
    <scope>NUCLEOTIDE SEQUENCE [LARGE SCALE GENOMIC DNA]</scope>
    <source>
        <tissue evidence="3">Muscle</tissue>
    </source>
</reference>
<name>A0A5B7CTD8_PORTR</name>
<dbReference type="EMBL" id="VSRR010000187">
    <property type="protein sequence ID" value="MPC11914.1"/>
    <property type="molecule type" value="Genomic_DNA"/>
</dbReference>
<feature type="compositionally biased region" description="Polar residues" evidence="1">
    <location>
        <begin position="79"/>
        <end position="94"/>
    </location>
</feature>
<gene>
    <name evidence="3" type="ORF">E2C01_004589</name>
</gene>
<feature type="signal peptide" evidence="2">
    <location>
        <begin position="1"/>
        <end position="28"/>
    </location>
</feature>
<comment type="caution">
    <text evidence="3">The sequence shown here is derived from an EMBL/GenBank/DDBJ whole genome shotgun (WGS) entry which is preliminary data.</text>
</comment>
<keyword evidence="4" id="KW-1185">Reference proteome</keyword>
<proteinExistence type="predicted"/>
<accession>A0A5B7CTD8</accession>
<evidence type="ECO:0000313" key="4">
    <source>
        <dbReference type="Proteomes" id="UP000324222"/>
    </source>
</evidence>
<protein>
    <recommendedName>
        <fullName evidence="5">Secreted protein</fullName>
    </recommendedName>
</protein>
<sequence length="94" mass="10044">MKLRAPPVRFPQVMLVVALLLDTVVVTSDDAGASSLLDSTGPGVPKGVVDGRRAQRKTGCKKGRLAKRNNKKNKKGPLSLQSTYSAERVSQIQG</sequence>
<organism evidence="3 4">
    <name type="scientific">Portunus trituberculatus</name>
    <name type="common">Swimming crab</name>
    <name type="synonym">Neptunus trituberculatus</name>
    <dbReference type="NCBI Taxonomy" id="210409"/>
    <lineage>
        <taxon>Eukaryota</taxon>
        <taxon>Metazoa</taxon>
        <taxon>Ecdysozoa</taxon>
        <taxon>Arthropoda</taxon>
        <taxon>Crustacea</taxon>
        <taxon>Multicrustacea</taxon>
        <taxon>Malacostraca</taxon>
        <taxon>Eumalacostraca</taxon>
        <taxon>Eucarida</taxon>
        <taxon>Decapoda</taxon>
        <taxon>Pleocyemata</taxon>
        <taxon>Brachyura</taxon>
        <taxon>Eubrachyura</taxon>
        <taxon>Portunoidea</taxon>
        <taxon>Portunidae</taxon>
        <taxon>Portuninae</taxon>
        <taxon>Portunus</taxon>
    </lineage>
</organism>
<dbReference type="AlphaFoldDB" id="A0A5B7CTD8"/>
<feature type="region of interest" description="Disordered" evidence="1">
    <location>
        <begin position="32"/>
        <end position="94"/>
    </location>
</feature>